<feature type="compositionally biased region" description="Basic residues" evidence="1">
    <location>
        <begin position="148"/>
        <end position="160"/>
    </location>
</feature>
<feature type="region of interest" description="Disordered" evidence="1">
    <location>
        <begin position="205"/>
        <end position="349"/>
    </location>
</feature>
<keyword evidence="3" id="KW-1185">Reference proteome</keyword>
<evidence type="ECO:0000313" key="3">
    <source>
        <dbReference type="Proteomes" id="UP001642484"/>
    </source>
</evidence>
<name>A0ABP0HJM0_9DINO</name>
<sequence length="464" mass="51892">MPMALDHHETQLPVSPTQLLNTDVAIETIKKLDEHDREVEQQVKTTGMNGIEIPDHEVITRRKQFRIKKENAEKKRDRKAEKKDTAKQKEENKQAKKAAKEAEKEAKKVAKAKEKEEKKAAKEMAKAAKAKGEKKTGRSSRAKASERLRKKPGCKAHHKTWQNDHAEGMIEEPSSVEVRTAEAAEGIPAEVGPVEELTEISPVKGRSMKRLRQMNAARKARCNEPKEVETIEEAQSESKSEVMAGKGRVEEEEEGAVEVDGKKPNGDVLKKKNKRKKVMETKGDESMQEEEPNDSLAKGRKRKPKSKKDTKSTGKKKSVKSKPNTKGGHKNRGKGRASKDKSKKKDKVYAVDEPSKALVLEALQECQSSKCTHPSFQVPSPSGVSYSPYWTRSAVGVKVPRSWMKNQKAKGKGKVQIAYFSTECPCTYAAYVAAGIFVSWNRFSGLKREKGLISITRALRLMNL</sequence>
<feature type="compositionally biased region" description="Basic residues" evidence="1">
    <location>
        <begin position="327"/>
        <end position="346"/>
    </location>
</feature>
<evidence type="ECO:0000256" key="1">
    <source>
        <dbReference type="SAM" id="MobiDB-lite"/>
    </source>
</evidence>
<accession>A0ABP0HJM0</accession>
<proteinExistence type="predicted"/>
<reference evidence="2 3" key="1">
    <citation type="submission" date="2024-02" db="EMBL/GenBank/DDBJ databases">
        <authorList>
            <person name="Chen Y."/>
            <person name="Shah S."/>
            <person name="Dougan E. K."/>
            <person name="Thang M."/>
            <person name="Chan C."/>
        </authorList>
    </citation>
    <scope>NUCLEOTIDE SEQUENCE [LARGE SCALE GENOMIC DNA]</scope>
</reference>
<evidence type="ECO:0000313" key="2">
    <source>
        <dbReference type="EMBL" id="CAK8990415.1"/>
    </source>
</evidence>
<feature type="compositionally biased region" description="Basic and acidic residues" evidence="1">
    <location>
        <begin position="67"/>
        <end position="136"/>
    </location>
</feature>
<organism evidence="2 3">
    <name type="scientific">Durusdinium trenchii</name>
    <dbReference type="NCBI Taxonomy" id="1381693"/>
    <lineage>
        <taxon>Eukaryota</taxon>
        <taxon>Sar</taxon>
        <taxon>Alveolata</taxon>
        <taxon>Dinophyceae</taxon>
        <taxon>Suessiales</taxon>
        <taxon>Symbiodiniaceae</taxon>
        <taxon>Durusdinium</taxon>
    </lineage>
</organism>
<dbReference type="EMBL" id="CAXAMN010000743">
    <property type="protein sequence ID" value="CAK8990415.1"/>
    <property type="molecule type" value="Genomic_DNA"/>
</dbReference>
<feature type="region of interest" description="Disordered" evidence="1">
    <location>
        <begin position="49"/>
        <end position="193"/>
    </location>
</feature>
<dbReference type="Proteomes" id="UP001642484">
    <property type="component" value="Unassembled WGS sequence"/>
</dbReference>
<gene>
    <name evidence="2" type="ORF">CCMP2556_LOCUS2048</name>
</gene>
<feature type="compositionally biased region" description="Basic and acidic residues" evidence="1">
    <location>
        <begin position="259"/>
        <end position="270"/>
    </location>
</feature>
<comment type="caution">
    <text evidence="2">The sequence shown here is derived from an EMBL/GenBank/DDBJ whole genome shotgun (WGS) entry which is preliminary data.</text>
</comment>
<protein>
    <submittedName>
        <fullName evidence="2">Uncharacterized protein</fullName>
    </submittedName>
</protein>